<reference evidence="2 3" key="1">
    <citation type="journal article" date="2015" name="Genome Biol.">
        <title>Comparative genomics of Steinernema reveals deeply conserved gene regulatory networks.</title>
        <authorList>
            <person name="Dillman A.R."/>
            <person name="Macchietto M."/>
            <person name="Porter C.F."/>
            <person name="Rogers A."/>
            <person name="Williams B."/>
            <person name="Antoshechkin I."/>
            <person name="Lee M.M."/>
            <person name="Goodwin Z."/>
            <person name="Lu X."/>
            <person name="Lewis E.E."/>
            <person name="Goodrich-Blair H."/>
            <person name="Stock S.P."/>
            <person name="Adams B.J."/>
            <person name="Sternberg P.W."/>
            <person name="Mortazavi A."/>
        </authorList>
    </citation>
    <scope>NUCLEOTIDE SEQUENCE [LARGE SCALE GENOMIC DNA]</scope>
    <source>
        <strain evidence="2 3">ALL</strain>
    </source>
</reference>
<keyword evidence="1" id="KW-1133">Transmembrane helix</keyword>
<organism evidence="2 3">
    <name type="scientific">Steinernema carpocapsae</name>
    <name type="common">Entomopathogenic nematode</name>
    <dbReference type="NCBI Taxonomy" id="34508"/>
    <lineage>
        <taxon>Eukaryota</taxon>
        <taxon>Metazoa</taxon>
        <taxon>Ecdysozoa</taxon>
        <taxon>Nematoda</taxon>
        <taxon>Chromadorea</taxon>
        <taxon>Rhabditida</taxon>
        <taxon>Tylenchina</taxon>
        <taxon>Panagrolaimomorpha</taxon>
        <taxon>Strongyloidoidea</taxon>
        <taxon>Steinernematidae</taxon>
        <taxon>Steinernema</taxon>
    </lineage>
</organism>
<keyword evidence="1" id="KW-0812">Transmembrane</keyword>
<dbReference type="EMBL" id="AZBU02000008">
    <property type="protein sequence ID" value="TKR67618.1"/>
    <property type="molecule type" value="Genomic_DNA"/>
</dbReference>
<keyword evidence="3" id="KW-1185">Reference proteome</keyword>
<accession>A0A4U5MEM3</accession>
<comment type="caution">
    <text evidence="2">The sequence shown here is derived from an EMBL/GenBank/DDBJ whole genome shotgun (WGS) entry which is preliminary data.</text>
</comment>
<evidence type="ECO:0000256" key="1">
    <source>
        <dbReference type="SAM" id="Phobius"/>
    </source>
</evidence>
<protein>
    <submittedName>
        <fullName evidence="2">Uncharacterized protein</fullName>
    </submittedName>
</protein>
<dbReference type="Proteomes" id="UP000298663">
    <property type="component" value="Unassembled WGS sequence"/>
</dbReference>
<evidence type="ECO:0000313" key="2">
    <source>
        <dbReference type="EMBL" id="TKR67618.1"/>
    </source>
</evidence>
<gene>
    <name evidence="2" type="ORF">L596_023741</name>
</gene>
<feature type="transmembrane region" description="Helical" evidence="1">
    <location>
        <begin position="12"/>
        <end position="34"/>
    </location>
</feature>
<sequence>MSTRHSNVFYALAFQIYLLLYAVRIRCLCAVSLISKTEISLSFSFFARPHVRKFQIILSHPNYKSRHRNFQGFIGHFLRSIKVVSESLNVLYKSTLVLNYVRAANRPYCIIRIVFKRT</sequence>
<keyword evidence="1" id="KW-0472">Membrane</keyword>
<dbReference type="AlphaFoldDB" id="A0A4U5MEM3"/>
<name>A0A4U5MEM3_STECR</name>
<proteinExistence type="predicted"/>
<evidence type="ECO:0000313" key="3">
    <source>
        <dbReference type="Proteomes" id="UP000298663"/>
    </source>
</evidence>
<reference evidence="2 3" key="2">
    <citation type="journal article" date="2019" name="G3 (Bethesda)">
        <title>Hybrid Assembly of the Genome of the Entomopathogenic Nematode Steinernema carpocapsae Identifies the X-Chromosome.</title>
        <authorList>
            <person name="Serra L."/>
            <person name="Macchietto M."/>
            <person name="Macias-Munoz A."/>
            <person name="McGill C.J."/>
            <person name="Rodriguez I.M."/>
            <person name="Rodriguez B."/>
            <person name="Murad R."/>
            <person name="Mortazavi A."/>
        </authorList>
    </citation>
    <scope>NUCLEOTIDE SEQUENCE [LARGE SCALE GENOMIC DNA]</scope>
    <source>
        <strain evidence="2 3">ALL</strain>
    </source>
</reference>